<dbReference type="InterPro" id="IPR025705">
    <property type="entry name" value="Beta_hexosaminidase_sua/sub"/>
</dbReference>
<evidence type="ECO:0000256" key="6">
    <source>
        <dbReference type="SAM" id="MobiDB-lite"/>
    </source>
</evidence>
<comment type="similarity">
    <text evidence="2">Belongs to the glycosyl hydrolase 20 family.</text>
</comment>
<protein>
    <recommendedName>
        <fullName evidence="3">beta-N-acetylhexosaminidase</fullName>
        <ecNumber evidence="3">3.2.1.52</ecNumber>
    </recommendedName>
</protein>
<feature type="domain" description="Beta-hexosaminidase bacterial type N-terminal" evidence="9">
    <location>
        <begin position="71"/>
        <end position="213"/>
    </location>
</feature>
<dbReference type="InterPro" id="IPR015883">
    <property type="entry name" value="Glyco_hydro_20_cat"/>
</dbReference>
<evidence type="ECO:0000256" key="2">
    <source>
        <dbReference type="ARBA" id="ARBA00006285"/>
    </source>
</evidence>
<dbReference type="SUPFAM" id="SSF55545">
    <property type="entry name" value="beta-N-acetylhexosaminidase-like domain"/>
    <property type="match status" value="1"/>
</dbReference>
<evidence type="ECO:0000256" key="3">
    <source>
        <dbReference type="ARBA" id="ARBA00012663"/>
    </source>
</evidence>
<dbReference type="Gene3D" id="3.30.379.10">
    <property type="entry name" value="Chitobiase/beta-hexosaminidase domain 2-like"/>
    <property type="match status" value="1"/>
</dbReference>
<evidence type="ECO:0000313" key="11">
    <source>
        <dbReference type="Proteomes" id="UP001501358"/>
    </source>
</evidence>
<feature type="compositionally biased region" description="Low complexity" evidence="6">
    <location>
        <begin position="48"/>
        <end position="58"/>
    </location>
</feature>
<comment type="catalytic activity">
    <reaction evidence="1">
        <text>Hydrolysis of terminal non-reducing N-acetyl-D-hexosamine residues in N-acetyl-beta-D-hexosaminides.</text>
        <dbReference type="EC" id="3.2.1.52"/>
    </reaction>
</comment>
<name>A0ABN3MM78_9ACTN</name>
<dbReference type="PANTHER" id="PTHR22600">
    <property type="entry name" value="BETA-HEXOSAMINIDASE"/>
    <property type="match status" value="1"/>
</dbReference>
<evidence type="ECO:0000256" key="1">
    <source>
        <dbReference type="ARBA" id="ARBA00001231"/>
    </source>
</evidence>
<evidence type="ECO:0000256" key="4">
    <source>
        <dbReference type="ARBA" id="ARBA00022801"/>
    </source>
</evidence>
<dbReference type="InterPro" id="IPR015882">
    <property type="entry name" value="HEX_bac_N"/>
</dbReference>
<dbReference type="EMBL" id="BAAATA010000034">
    <property type="protein sequence ID" value="GAA2503779.1"/>
    <property type="molecule type" value="Genomic_DNA"/>
</dbReference>
<feature type="signal peptide" evidence="7">
    <location>
        <begin position="1"/>
        <end position="32"/>
    </location>
</feature>
<keyword evidence="5" id="KW-0326">Glycosidase</keyword>
<dbReference type="PROSITE" id="PS51257">
    <property type="entry name" value="PROKAR_LIPOPROTEIN"/>
    <property type="match status" value="1"/>
</dbReference>
<dbReference type="RefSeq" id="WP_344385116.1">
    <property type="nucleotide sequence ID" value="NZ_BAAATA010000034.1"/>
</dbReference>
<organism evidence="10 11">
    <name type="scientific">Streptomyces thermolineatus</name>
    <dbReference type="NCBI Taxonomy" id="44033"/>
    <lineage>
        <taxon>Bacteria</taxon>
        <taxon>Bacillati</taxon>
        <taxon>Actinomycetota</taxon>
        <taxon>Actinomycetes</taxon>
        <taxon>Kitasatosporales</taxon>
        <taxon>Streptomycetaceae</taxon>
        <taxon>Streptomyces</taxon>
    </lineage>
</organism>
<comment type="caution">
    <text evidence="10">The sequence shown here is derived from an EMBL/GenBank/DDBJ whole genome shotgun (WGS) entry which is preliminary data.</text>
</comment>
<dbReference type="Proteomes" id="UP001501358">
    <property type="component" value="Unassembled WGS sequence"/>
</dbReference>
<dbReference type="SUPFAM" id="SSF51445">
    <property type="entry name" value="(Trans)glycosidases"/>
    <property type="match status" value="1"/>
</dbReference>
<dbReference type="Pfam" id="PF00728">
    <property type="entry name" value="Glyco_hydro_20"/>
    <property type="match status" value="1"/>
</dbReference>
<feature type="domain" description="Glycoside hydrolase family 20 catalytic" evidence="8">
    <location>
        <begin position="217"/>
        <end position="533"/>
    </location>
</feature>
<dbReference type="InterPro" id="IPR029018">
    <property type="entry name" value="Hex-like_dom2"/>
</dbReference>
<keyword evidence="7" id="KW-0732">Signal</keyword>
<dbReference type="CDD" id="cd06568">
    <property type="entry name" value="GH20_SpHex_like"/>
    <property type="match status" value="1"/>
</dbReference>
<evidence type="ECO:0000259" key="8">
    <source>
        <dbReference type="Pfam" id="PF00728"/>
    </source>
</evidence>
<dbReference type="EC" id="3.2.1.52" evidence="3"/>
<proteinExistence type="inferred from homology"/>
<dbReference type="Pfam" id="PF02838">
    <property type="entry name" value="Glyco_hydro_20b"/>
    <property type="match status" value="1"/>
</dbReference>
<evidence type="ECO:0000313" key="10">
    <source>
        <dbReference type="EMBL" id="GAA2503779.1"/>
    </source>
</evidence>
<sequence>MRRRRPRSAPRAPRRPLPRALAALLLCTGAAACSSVPPVPAGQDGSRPQPSASASGTPSPAPEPDTAAYRRILPVPVSARAAAAAFRIGPDTRIHVRAEEGTGEAETDRAARVGDHLAGVLRPSTGYRLPLDRSPDPDGIVLSLEKGRDGATAGLGAEGYRLTVTERAVTIRAARAAGLFHGVQTLRQLLPPAAEEDRRVPGPWTVPGGEVVDRPRYGYRGAMLDVARHFFTPARVRRYIDQLALYKVNHLHLHLTDDQGWRIAVDSRPELTVKGASTSVGGGKGGYYTKAQYRALVRYAADRHITVVPEIDMPGHTTAALASYPELNCDGTAPPVYTGTQVGFSSLCVGRSSTYDFVDDVVREVAELTPGRYLHIGGDEADATTPADYAAFMERAQRIVRDHGKTVVAWHQLAAADPAEGAVVQYWGPAGRDAEQTAAAARSGTRLILSPADHAYLDAKYDPGTKLGVTWMGNVEVRRAYDWDPAKLLPGAPASSVTGVEAPLWSETIRTGDDIEYMAFPRLTAVAEIGWSPASSHDWESFRERLAAQAPRWKVLGIDYHRSPQVPWAAAQRPGTASP</sequence>
<keyword evidence="4" id="KW-0378">Hydrolase</keyword>
<feature type="chain" id="PRO_5046804825" description="beta-N-acetylhexosaminidase" evidence="7">
    <location>
        <begin position="33"/>
        <end position="579"/>
    </location>
</feature>
<dbReference type="Gene3D" id="3.20.20.80">
    <property type="entry name" value="Glycosidases"/>
    <property type="match status" value="1"/>
</dbReference>
<evidence type="ECO:0000259" key="9">
    <source>
        <dbReference type="Pfam" id="PF02838"/>
    </source>
</evidence>
<evidence type="ECO:0000256" key="7">
    <source>
        <dbReference type="SAM" id="SignalP"/>
    </source>
</evidence>
<dbReference type="InterPro" id="IPR017853">
    <property type="entry name" value="GH"/>
</dbReference>
<gene>
    <name evidence="10" type="ORF">GCM10010406_45450</name>
</gene>
<evidence type="ECO:0000256" key="5">
    <source>
        <dbReference type="ARBA" id="ARBA00023295"/>
    </source>
</evidence>
<keyword evidence="11" id="KW-1185">Reference proteome</keyword>
<feature type="region of interest" description="Disordered" evidence="6">
    <location>
        <begin position="35"/>
        <end position="66"/>
    </location>
</feature>
<accession>A0ABN3MM78</accession>
<reference evidence="10 11" key="1">
    <citation type="journal article" date="2019" name="Int. J. Syst. Evol. Microbiol.">
        <title>The Global Catalogue of Microorganisms (GCM) 10K type strain sequencing project: providing services to taxonomists for standard genome sequencing and annotation.</title>
        <authorList>
            <consortium name="The Broad Institute Genomics Platform"/>
            <consortium name="The Broad Institute Genome Sequencing Center for Infectious Disease"/>
            <person name="Wu L."/>
            <person name="Ma J."/>
        </authorList>
    </citation>
    <scope>NUCLEOTIDE SEQUENCE [LARGE SCALE GENOMIC DNA]</scope>
    <source>
        <strain evidence="10 11">JCM 6307</strain>
    </source>
</reference>
<dbReference type="PANTHER" id="PTHR22600:SF57">
    <property type="entry name" value="BETA-N-ACETYLHEXOSAMINIDASE"/>
    <property type="match status" value="1"/>
</dbReference>
<dbReference type="PRINTS" id="PR00738">
    <property type="entry name" value="GLHYDRLASE20"/>
</dbReference>